<dbReference type="EMBL" id="CAJVQC010019453">
    <property type="protein sequence ID" value="CAG8701362.1"/>
    <property type="molecule type" value="Genomic_DNA"/>
</dbReference>
<evidence type="ECO:0000313" key="1">
    <source>
        <dbReference type="EMBL" id="CAG8701362.1"/>
    </source>
</evidence>
<proteinExistence type="predicted"/>
<sequence>MSNLVNNWWKISESENIIHIWPRPSSLHNGPQWEEFCKMKRYLEEINNDPVDLLGSSVENDEVNLIEKENEDEQIEDNKQEELYHERILLAEIDPNANIVNSSELGSRMMDINYDWY</sequence>
<evidence type="ECO:0000313" key="2">
    <source>
        <dbReference type="Proteomes" id="UP000789920"/>
    </source>
</evidence>
<name>A0ACA9PAU5_9GLOM</name>
<keyword evidence="2" id="KW-1185">Reference proteome</keyword>
<accession>A0ACA9PAU5</accession>
<organism evidence="1 2">
    <name type="scientific">Racocetra persica</name>
    <dbReference type="NCBI Taxonomy" id="160502"/>
    <lineage>
        <taxon>Eukaryota</taxon>
        <taxon>Fungi</taxon>
        <taxon>Fungi incertae sedis</taxon>
        <taxon>Mucoromycota</taxon>
        <taxon>Glomeromycotina</taxon>
        <taxon>Glomeromycetes</taxon>
        <taxon>Diversisporales</taxon>
        <taxon>Gigasporaceae</taxon>
        <taxon>Racocetra</taxon>
    </lineage>
</organism>
<gene>
    <name evidence="1" type="ORF">RPERSI_LOCUS10042</name>
</gene>
<protein>
    <submittedName>
        <fullName evidence="1">16102_t:CDS:1</fullName>
    </submittedName>
</protein>
<comment type="caution">
    <text evidence="1">The sequence shown here is derived from an EMBL/GenBank/DDBJ whole genome shotgun (WGS) entry which is preliminary data.</text>
</comment>
<reference evidence="1" key="1">
    <citation type="submission" date="2021-06" db="EMBL/GenBank/DDBJ databases">
        <authorList>
            <person name="Kallberg Y."/>
            <person name="Tangrot J."/>
            <person name="Rosling A."/>
        </authorList>
    </citation>
    <scope>NUCLEOTIDE SEQUENCE</scope>
    <source>
        <strain evidence="1">MA461A</strain>
    </source>
</reference>
<dbReference type="Proteomes" id="UP000789920">
    <property type="component" value="Unassembled WGS sequence"/>
</dbReference>
<feature type="non-terminal residue" evidence="1">
    <location>
        <position position="117"/>
    </location>
</feature>